<sequence length="466" mass="45215">MRISVPTAALALGGSLVLAGLVAPATAHAADPNQCLSLGVANLYGEFVEGDDTHTPDAEGAVAVGGNADFTGGFSVGQELTSDQVKALPGGNALVVAGKLTGHNTQVMKGNGVYGSKTEADVIQAHQGAVGQGKSPIDFAAEFAKARSVATTLAGLPQTAGATVEAKGKELHLTSGDAKFNSFTVSAATLQGATDIFVKVPAGAVTVVTVTGSSYDQAAAKTTGFHLWDEGKKAYVLDDKLQSAHGGAIRSKLLWNFPTATKVVKSSTAAWSGTVLAPNAAFDLGSAAPVNGSVIVKSLTGKGGAETHHYPFTGCLPPVVPPTTPPTTPATTPPVVVPTGTPSATTTPSTPATPGTTGTPSTPPATPGTPGTPGPSVTPGVSGSPSPSGTAKPSAGASASPSASASGAAAVPGASASPSAQANAGGDLAHTGSGPVVPLAIGGAVVTAAGGALVLVARRRKAAGQV</sequence>
<protein>
    <recommendedName>
        <fullName evidence="4">Choice-of-anchor A domain-containing protein</fullName>
    </recommendedName>
</protein>
<feature type="transmembrane region" description="Helical" evidence="2">
    <location>
        <begin position="436"/>
        <end position="457"/>
    </location>
</feature>
<evidence type="ECO:0000259" key="4">
    <source>
        <dbReference type="Pfam" id="PF20597"/>
    </source>
</evidence>
<keyword evidence="3" id="KW-0732">Signal</keyword>
<dbReference type="EMBL" id="BAAAKJ010000021">
    <property type="protein sequence ID" value="GAA1383981.1"/>
    <property type="molecule type" value="Genomic_DNA"/>
</dbReference>
<keyword evidence="2" id="KW-0812">Transmembrane</keyword>
<keyword evidence="2" id="KW-0472">Membrane</keyword>
<evidence type="ECO:0000256" key="3">
    <source>
        <dbReference type="SAM" id="SignalP"/>
    </source>
</evidence>
<proteinExistence type="predicted"/>
<keyword evidence="2" id="KW-1133">Transmembrane helix</keyword>
<dbReference type="InterPro" id="IPR026588">
    <property type="entry name" value="Choice_anch_A"/>
</dbReference>
<dbReference type="NCBIfam" id="TIGR04215">
    <property type="entry name" value="choice_anch_A"/>
    <property type="match status" value="1"/>
</dbReference>
<accession>A0ABN1XKE6</accession>
<feature type="compositionally biased region" description="Pro residues" evidence="1">
    <location>
        <begin position="321"/>
        <end position="336"/>
    </location>
</feature>
<dbReference type="RefSeq" id="WP_344324889.1">
    <property type="nucleotide sequence ID" value="NZ_BAAAKJ010000021.1"/>
</dbReference>
<evidence type="ECO:0000256" key="2">
    <source>
        <dbReference type="SAM" id="Phobius"/>
    </source>
</evidence>
<keyword evidence="6" id="KW-1185">Reference proteome</keyword>
<evidence type="ECO:0000313" key="6">
    <source>
        <dbReference type="Proteomes" id="UP001499863"/>
    </source>
</evidence>
<dbReference type="Pfam" id="PF20597">
    <property type="entry name" value="pAdhesive_15"/>
    <property type="match status" value="1"/>
</dbReference>
<gene>
    <name evidence="5" type="ORF">GCM10009639_04980</name>
</gene>
<evidence type="ECO:0000256" key="1">
    <source>
        <dbReference type="SAM" id="MobiDB-lite"/>
    </source>
</evidence>
<dbReference type="Proteomes" id="UP001499863">
    <property type="component" value="Unassembled WGS sequence"/>
</dbReference>
<feature type="compositionally biased region" description="Pro residues" evidence="1">
    <location>
        <begin position="361"/>
        <end position="373"/>
    </location>
</feature>
<feature type="region of interest" description="Disordered" evidence="1">
    <location>
        <begin position="321"/>
        <end position="427"/>
    </location>
</feature>
<feature type="chain" id="PRO_5046254584" description="Choice-of-anchor A domain-containing protein" evidence="3">
    <location>
        <begin position="30"/>
        <end position="466"/>
    </location>
</feature>
<feature type="signal peptide" evidence="3">
    <location>
        <begin position="1"/>
        <end position="29"/>
    </location>
</feature>
<reference evidence="5 6" key="1">
    <citation type="journal article" date="2019" name="Int. J. Syst. Evol. Microbiol.">
        <title>The Global Catalogue of Microorganisms (GCM) 10K type strain sequencing project: providing services to taxonomists for standard genome sequencing and annotation.</title>
        <authorList>
            <consortium name="The Broad Institute Genomics Platform"/>
            <consortium name="The Broad Institute Genome Sequencing Center for Infectious Disease"/>
            <person name="Wu L."/>
            <person name="Ma J."/>
        </authorList>
    </citation>
    <scope>NUCLEOTIDE SEQUENCE [LARGE SCALE GENOMIC DNA]</scope>
    <source>
        <strain evidence="5 6">JCM 12393</strain>
    </source>
</reference>
<feature type="compositionally biased region" description="Low complexity" evidence="1">
    <location>
        <begin position="374"/>
        <end position="426"/>
    </location>
</feature>
<name>A0ABN1XKE6_9ACTN</name>
<feature type="compositionally biased region" description="Low complexity" evidence="1">
    <location>
        <begin position="337"/>
        <end position="360"/>
    </location>
</feature>
<feature type="domain" description="Choice-of-anchor A" evidence="4">
    <location>
        <begin position="38"/>
        <end position="309"/>
    </location>
</feature>
<organism evidence="5 6">
    <name type="scientific">Kitasatospora putterlickiae</name>
    <dbReference type="NCBI Taxonomy" id="221725"/>
    <lineage>
        <taxon>Bacteria</taxon>
        <taxon>Bacillati</taxon>
        <taxon>Actinomycetota</taxon>
        <taxon>Actinomycetes</taxon>
        <taxon>Kitasatosporales</taxon>
        <taxon>Streptomycetaceae</taxon>
        <taxon>Kitasatospora</taxon>
    </lineage>
</organism>
<comment type="caution">
    <text evidence="5">The sequence shown here is derived from an EMBL/GenBank/DDBJ whole genome shotgun (WGS) entry which is preliminary data.</text>
</comment>
<evidence type="ECO:0000313" key="5">
    <source>
        <dbReference type="EMBL" id="GAA1383981.1"/>
    </source>
</evidence>